<keyword evidence="11" id="KW-0325">Glycoprotein</keyword>
<feature type="domain" description="Fibronectin type-III" evidence="16">
    <location>
        <begin position="735"/>
        <end position="833"/>
    </location>
</feature>
<dbReference type="CDD" id="cd00063">
    <property type="entry name" value="FN3"/>
    <property type="match status" value="5"/>
</dbReference>
<feature type="domain" description="Ig-like" evidence="15">
    <location>
        <begin position="150"/>
        <end position="244"/>
    </location>
</feature>
<dbReference type="SMART" id="SM00060">
    <property type="entry name" value="FN3"/>
    <property type="match status" value="5"/>
</dbReference>
<evidence type="ECO:0000256" key="4">
    <source>
        <dbReference type="ARBA" id="ARBA00022692"/>
    </source>
</evidence>
<sequence>MTFNGYLQAIRYLTTQTSFASNHNKMHTIYMFLVIVLSLLNGIQCVQSPPSIIKQPPYEQLYQVSQSSDEADRPFVLECEAKGDPEPTYRWIKNGLEFNYVAYDKRINQQPRRGTLVFTKPDSVDEGLYQCFAENKHGTSVSNAVFLRKSELNSFADEEVQDVYVSEGEPRTIDCNPPTGYPKPSIFWIILSNTGALRSINSSRLTVDPEGRLHFSNVTRQDMFDDAKYACSATSVFRTEYKVGGKTNLKVEASGTSGQASHPPLMQYTSPPSVPALKDQRLELHCIYGGTPLPDITWSKRGSRLDGSRFTYNNYGKTLVINKVDFNDEGVYECTASNGIGSQKTHAMEVKVNAAPFWIEYPNDTNAAEGETVSFKCIASGIPEPKLQWFVNGVPIEKAPTNNRRKVEGTVLTVNDLRETVDTSVFQCNASNVHGYAFRDFYLNVLKLPPTITERPEPVSRAVVTQTTTLRCRVFGAPKPIVKWEKDGQELTGGRYEVLDSGDLRITGVLMTDTGNYKCKATNRFGDEDASGELQVKGKTKISHAPENFEVAARKMAVFRCNAEADSTLSLVIEWAFNGKKIDLDHDPRIVQAADNSLTITTTKELDSGIYTCVAKTDLDSDTREATLTVQDVPNSPEIIGVECDVNTALVEWQPTGDRRAPILSYSIQFNTSFSPDNWEDAFVNIPAPDTKFKVAMSPWANYTFRVIARNKIGSSEASGASSMCSTQEEVPHRNPENVVGRGTSPDNLVIRWTPMPPIEHNGQHFFYKVFWKRNDIPGLPWDTKVIDNWKDATHVIYNQPTFKPYRIRVEAHNRKGQAHIQATEVIGYSGEDKPLQIPQNFRLEEIRDAKAAMLSWNPVQPDSVRGHFRGYKIQTWVAEEDQKHMREVSIPPNVTQAIINILKPFAKNYARIVVFNDAYSSDYSNEIIITTPEGTPGPVSSFDGIALGSNALYLFWGRPEEPNGVLNGYRIFYEKVIGTQLDSRLERHPKIEDPMLTNTRLAGLMPQTKYRVTIHATTSKGLGESYYIELSTKSEDSAEYPDKPSFEWYHRKTIDGKDELRVQWNPTTGNGKKPGSYFYVQYRLKGTERYMNTAKDENQDSLVVPIRGLEEDKTYEIRVVAVDGQFETPSETQEISSSGIISRPGADSTAHLANFAPWFIGMMCAIALIIVLVVLVCIVKRNRGGKYSVHEKEAAQGREDYEEAGFNEYNKPLGGAGGPHHRGSRQSLNNSLHQAESDTDSMADYGEGDSSKFGEDGSFIGEYGPKKRREEATTPMTGIATFV</sequence>
<keyword evidence="10" id="KW-1015">Disulfide bond</keyword>
<dbReference type="Pfam" id="PF00041">
    <property type="entry name" value="fn3"/>
    <property type="match status" value="4"/>
</dbReference>
<dbReference type="InterPro" id="IPR003598">
    <property type="entry name" value="Ig_sub2"/>
</dbReference>
<dbReference type="InterPro" id="IPR026966">
    <property type="entry name" value="Neurofascin/L1/NrCAM_C"/>
</dbReference>
<dbReference type="FunFam" id="2.60.40.10:FF:000028">
    <property type="entry name" value="Neuronal cell adhesion molecule"/>
    <property type="match status" value="1"/>
</dbReference>
<dbReference type="FunFam" id="2.60.40.10:FF:000035">
    <property type="entry name" value="Contactin 1"/>
    <property type="match status" value="1"/>
</dbReference>
<dbReference type="Pfam" id="PF13927">
    <property type="entry name" value="Ig_3"/>
    <property type="match status" value="2"/>
</dbReference>
<dbReference type="FunFam" id="2.60.40.10:FF:001928">
    <property type="entry name" value="neuroglian isoform X2"/>
    <property type="match status" value="1"/>
</dbReference>
<dbReference type="PROSITE" id="PS50853">
    <property type="entry name" value="FN3"/>
    <property type="match status" value="5"/>
</dbReference>
<accession>A0A7R9KGR8</accession>
<dbReference type="InterPro" id="IPR003961">
    <property type="entry name" value="FN3_dom"/>
</dbReference>
<evidence type="ECO:0000256" key="11">
    <source>
        <dbReference type="ARBA" id="ARBA00023180"/>
    </source>
</evidence>
<dbReference type="FunFam" id="2.60.40.10:FF:001718">
    <property type="entry name" value="Neuroglian, isoform D"/>
    <property type="match status" value="1"/>
</dbReference>
<evidence type="ECO:0000256" key="3">
    <source>
        <dbReference type="ARBA" id="ARBA00022475"/>
    </source>
</evidence>
<evidence type="ECO:0000256" key="14">
    <source>
        <dbReference type="SAM" id="Phobius"/>
    </source>
</evidence>
<feature type="region of interest" description="Disordered" evidence="13">
    <location>
        <begin position="718"/>
        <end position="743"/>
    </location>
</feature>
<dbReference type="SMART" id="SM00408">
    <property type="entry name" value="IGc2"/>
    <property type="match status" value="6"/>
</dbReference>
<feature type="region of interest" description="Disordered" evidence="13">
    <location>
        <begin position="1208"/>
        <end position="1284"/>
    </location>
</feature>
<evidence type="ECO:0000256" key="10">
    <source>
        <dbReference type="ARBA" id="ARBA00023157"/>
    </source>
</evidence>
<evidence type="ECO:0000259" key="15">
    <source>
        <dbReference type="PROSITE" id="PS50835"/>
    </source>
</evidence>
<evidence type="ECO:0000313" key="17">
    <source>
        <dbReference type="EMBL" id="CAD7622680.1"/>
    </source>
</evidence>
<comment type="subcellular location">
    <subcellularLocation>
        <location evidence="1">Cell membrane</location>
    </subcellularLocation>
    <subcellularLocation>
        <location evidence="2">Membrane</location>
        <topology evidence="2">Single-pass type I membrane protein</topology>
    </subcellularLocation>
</comment>
<evidence type="ECO:0000256" key="5">
    <source>
        <dbReference type="ARBA" id="ARBA00022729"/>
    </source>
</evidence>
<keyword evidence="9 14" id="KW-0472">Membrane</keyword>
<evidence type="ECO:0000256" key="7">
    <source>
        <dbReference type="ARBA" id="ARBA00022889"/>
    </source>
</evidence>
<dbReference type="SUPFAM" id="SSF48726">
    <property type="entry name" value="Immunoglobulin"/>
    <property type="match status" value="6"/>
</dbReference>
<keyword evidence="6" id="KW-0677">Repeat</keyword>
<keyword evidence="12" id="KW-0393">Immunoglobulin domain</keyword>
<dbReference type="GO" id="GO:0007411">
    <property type="term" value="P:axon guidance"/>
    <property type="evidence" value="ECO:0007669"/>
    <property type="project" value="TreeGrafter"/>
</dbReference>
<dbReference type="GO" id="GO:0098609">
    <property type="term" value="P:cell-cell adhesion"/>
    <property type="evidence" value="ECO:0007669"/>
    <property type="project" value="TreeGrafter"/>
</dbReference>
<keyword evidence="3" id="KW-1003">Cell membrane</keyword>
<keyword evidence="18" id="KW-1185">Reference proteome</keyword>
<feature type="domain" description="Fibronectin type-III" evidence="16">
    <location>
        <begin position="1044"/>
        <end position="1141"/>
    </location>
</feature>
<feature type="compositionally biased region" description="Polar residues" evidence="13">
    <location>
        <begin position="1226"/>
        <end position="1235"/>
    </location>
</feature>
<reference evidence="17" key="1">
    <citation type="submission" date="2020-11" db="EMBL/GenBank/DDBJ databases">
        <authorList>
            <person name="Tran Van P."/>
        </authorList>
    </citation>
    <scope>NUCLEOTIDE SEQUENCE</scope>
</reference>
<keyword evidence="7" id="KW-0130">Cell adhesion</keyword>
<dbReference type="FunFam" id="2.60.40.10:FF:000005">
    <property type="entry name" value="Neuronal cell adhesion molecule"/>
    <property type="match status" value="1"/>
</dbReference>
<evidence type="ECO:0000256" key="12">
    <source>
        <dbReference type="ARBA" id="ARBA00023319"/>
    </source>
</evidence>
<keyword evidence="8 14" id="KW-1133">Transmembrane helix</keyword>
<evidence type="ECO:0000256" key="13">
    <source>
        <dbReference type="SAM" id="MobiDB-lite"/>
    </source>
</evidence>
<dbReference type="PANTHER" id="PTHR44170:SF6">
    <property type="entry name" value="CONTACTIN"/>
    <property type="match status" value="1"/>
</dbReference>
<dbReference type="SMART" id="SM00409">
    <property type="entry name" value="IG"/>
    <property type="match status" value="6"/>
</dbReference>
<keyword evidence="5" id="KW-0732">Signal</keyword>
<dbReference type="Proteomes" id="UP000759131">
    <property type="component" value="Unassembled WGS sequence"/>
</dbReference>
<feature type="domain" description="Ig-like" evidence="15">
    <location>
        <begin position="263"/>
        <end position="353"/>
    </location>
</feature>
<dbReference type="InterPro" id="IPR013783">
    <property type="entry name" value="Ig-like_fold"/>
</dbReference>
<evidence type="ECO:0000313" key="18">
    <source>
        <dbReference type="Proteomes" id="UP000759131"/>
    </source>
</evidence>
<evidence type="ECO:0000256" key="2">
    <source>
        <dbReference type="ARBA" id="ARBA00004479"/>
    </source>
</evidence>
<dbReference type="PROSITE" id="PS50835">
    <property type="entry name" value="IG_LIKE"/>
    <property type="match status" value="6"/>
</dbReference>
<dbReference type="OrthoDB" id="6244967at2759"/>
<dbReference type="Pfam" id="PF13882">
    <property type="entry name" value="Bravo_FIGEY"/>
    <property type="match status" value="1"/>
</dbReference>
<dbReference type="PANTHER" id="PTHR44170">
    <property type="entry name" value="PROTEIN SIDEKICK"/>
    <property type="match status" value="1"/>
</dbReference>
<proteinExistence type="predicted"/>
<evidence type="ECO:0000256" key="8">
    <source>
        <dbReference type="ARBA" id="ARBA00022989"/>
    </source>
</evidence>
<dbReference type="InterPro" id="IPR013098">
    <property type="entry name" value="Ig_I-set"/>
</dbReference>
<dbReference type="Pfam" id="PF07679">
    <property type="entry name" value="I-set"/>
    <property type="match status" value="3"/>
</dbReference>
<feature type="domain" description="Fibronectin type-III" evidence="16">
    <location>
        <begin position="838"/>
        <end position="935"/>
    </location>
</feature>
<dbReference type="GO" id="GO:0005886">
    <property type="term" value="C:plasma membrane"/>
    <property type="evidence" value="ECO:0007669"/>
    <property type="project" value="UniProtKB-SubCell"/>
</dbReference>
<dbReference type="GO" id="GO:0030424">
    <property type="term" value="C:axon"/>
    <property type="evidence" value="ECO:0007669"/>
    <property type="project" value="TreeGrafter"/>
</dbReference>
<feature type="domain" description="Ig-like" evidence="15">
    <location>
        <begin position="540"/>
        <end position="629"/>
    </location>
</feature>
<dbReference type="InterPro" id="IPR003599">
    <property type="entry name" value="Ig_sub"/>
</dbReference>
<organism evidence="17">
    <name type="scientific">Medioppia subpectinata</name>
    <dbReference type="NCBI Taxonomy" id="1979941"/>
    <lineage>
        <taxon>Eukaryota</taxon>
        <taxon>Metazoa</taxon>
        <taxon>Ecdysozoa</taxon>
        <taxon>Arthropoda</taxon>
        <taxon>Chelicerata</taxon>
        <taxon>Arachnida</taxon>
        <taxon>Acari</taxon>
        <taxon>Acariformes</taxon>
        <taxon>Sarcoptiformes</taxon>
        <taxon>Oribatida</taxon>
        <taxon>Brachypylina</taxon>
        <taxon>Oppioidea</taxon>
        <taxon>Oppiidae</taxon>
        <taxon>Medioppia</taxon>
    </lineage>
</organism>
<feature type="domain" description="Fibronectin type-III" evidence="16">
    <location>
        <begin position="633"/>
        <end position="730"/>
    </location>
</feature>
<dbReference type="InterPro" id="IPR036116">
    <property type="entry name" value="FN3_sf"/>
</dbReference>
<gene>
    <name evidence="17" type="ORF">OSB1V03_LOCUS3143</name>
</gene>
<feature type="domain" description="Ig-like" evidence="15">
    <location>
        <begin position="50"/>
        <end position="142"/>
    </location>
</feature>
<dbReference type="EMBL" id="CAJPIZ010001230">
    <property type="protein sequence ID" value="CAG2103110.1"/>
    <property type="molecule type" value="Genomic_DNA"/>
</dbReference>
<evidence type="ECO:0000259" key="16">
    <source>
        <dbReference type="PROSITE" id="PS50853"/>
    </source>
</evidence>
<dbReference type="FunFam" id="2.60.40.10:FF:001687">
    <property type="entry name" value="Neuroglian, isoform E"/>
    <property type="match status" value="1"/>
</dbReference>
<keyword evidence="4 14" id="KW-0812">Transmembrane</keyword>
<feature type="transmembrane region" description="Helical" evidence="14">
    <location>
        <begin position="1159"/>
        <end position="1180"/>
    </location>
</feature>
<dbReference type="EMBL" id="OC855805">
    <property type="protein sequence ID" value="CAD7622680.1"/>
    <property type="molecule type" value="Genomic_DNA"/>
</dbReference>
<evidence type="ECO:0000256" key="1">
    <source>
        <dbReference type="ARBA" id="ARBA00004236"/>
    </source>
</evidence>
<protein>
    <recommendedName>
        <fullName evidence="19">Neuroglian</fullName>
    </recommendedName>
</protein>
<evidence type="ECO:0000256" key="6">
    <source>
        <dbReference type="ARBA" id="ARBA00022737"/>
    </source>
</evidence>
<evidence type="ECO:0008006" key="19">
    <source>
        <dbReference type="Google" id="ProtNLM"/>
    </source>
</evidence>
<feature type="domain" description="Ig-like" evidence="15">
    <location>
        <begin position="450"/>
        <end position="537"/>
    </location>
</feature>
<dbReference type="SUPFAM" id="SSF49265">
    <property type="entry name" value="Fibronectin type III"/>
    <property type="match status" value="3"/>
</dbReference>
<feature type="domain" description="Ig-like" evidence="15">
    <location>
        <begin position="356"/>
        <end position="444"/>
    </location>
</feature>
<dbReference type="InterPro" id="IPR007110">
    <property type="entry name" value="Ig-like_dom"/>
</dbReference>
<evidence type="ECO:0000256" key="9">
    <source>
        <dbReference type="ARBA" id="ARBA00023136"/>
    </source>
</evidence>
<feature type="domain" description="Fibronectin type-III" evidence="16">
    <location>
        <begin position="936"/>
        <end position="1038"/>
    </location>
</feature>
<name>A0A7R9KGR8_9ACAR</name>
<dbReference type="InterPro" id="IPR036179">
    <property type="entry name" value="Ig-like_dom_sf"/>
</dbReference>
<dbReference type="FunFam" id="2.60.40.10:FF:000004">
    <property type="entry name" value="DCC isoform 1"/>
    <property type="match status" value="1"/>
</dbReference>
<dbReference type="Gene3D" id="2.60.40.10">
    <property type="entry name" value="Immunoglobulins"/>
    <property type="match status" value="11"/>
</dbReference>